<organism evidence="1 2">
    <name type="scientific">Pleurodeles waltl</name>
    <name type="common">Iberian ribbed newt</name>
    <dbReference type="NCBI Taxonomy" id="8319"/>
    <lineage>
        <taxon>Eukaryota</taxon>
        <taxon>Metazoa</taxon>
        <taxon>Chordata</taxon>
        <taxon>Craniata</taxon>
        <taxon>Vertebrata</taxon>
        <taxon>Euteleostomi</taxon>
        <taxon>Amphibia</taxon>
        <taxon>Batrachia</taxon>
        <taxon>Caudata</taxon>
        <taxon>Salamandroidea</taxon>
        <taxon>Salamandridae</taxon>
        <taxon>Pleurodelinae</taxon>
        <taxon>Pleurodeles</taxon>
    </lineage>
</organism>
<name>A0AAV7LIC9_PLEWA</name>
<keyword evidence="2" id="KW-1185">Reference proteome</keyword>
<dbReference type="Proteomes" id="UP001066276">
    <property type="component" value="Chromosome 11"/>
</dbReference>
<evidence type="ECO:0000313" key="2">
    <source>
        <dbReference type="Proteomes" id="UP001066276"/>
    </source>
</evidence>
<dbReference type="EMBL" id="JANPWB010000015">
    <property type="protein sequence ID" value="KAJ1088603.1"/>
    <property type="molecule type" value="Genomic_DNA"/>
</dbReference>
<reference evidence="1" key="1">
    <citation type="journal article" date="2022" name="bioRxiv">
        <title>Sequencing and chromosome-scale assembly of the giantPleurodeles waltlgenome.</title>
        <authorList>
            <person name="Brown T."/>
            <person name="Elewa A."/>
            <person name="Iarovenko S."/>
            <person name="Subramanian E."/>
            <person name="Araus A.J."/>
            <person name="Petzold A."/>
            <person name="Susuki M."/>
            <person name="Suzuki K.-i.T."/>
            <person name="Hayashi T."/>
            <person name="Toyoda A."/>
            <person name="Oliveira C."/>
            <person name="Osipova E."/>
            <person name="Leigh N.D."/>
            <person name="Simon A."/>
            <person name="Yun M.H."/>
        </authorList>
    </citation>
    <scope>NUCLEOTIDE SEQUENCE</scope>
    <source>
        <strain evidence="1">20211129_DDA</strain>
        <tissue evidence="1">Liver</tissue>
    </source>
</reference>
<comment type="caution">
    <text evidence="1">The sequence shown here is derived from an EMBL/GenBank/DDBJ whole genome shotgun (WGS) entry which is preliminary data.</text>
</comment>
<evidence type="ECO:0000313" key="1">
    <source>
        <dbReference type="EMBL" id="KAJ1088603.1"/>
    </source>
</evidence>
<protein>
    <submittedName>
        <fullName evidence="1">Uncharacterized protein</fullName>
    </submittedName>
</protein>
<sequence>MRCCSVVVVFRPQHRGGSSPLGSSPPLLRMRGQCGAPAPGEPRQQRAGPGTPLCGVLLGTYGAAP</sequence>
<feature type="non-terminal residue" evidence="1">
    <location>
        <position position="65"/>
    </location>
</feature>
<proteinExistence type="predicted"/>
<gene>
    <name evidence="1" type="ORF">NDU88_001759</name>
</gene>
<dbReference type="AlphaFoldDB" id="A0AAV7LIC9"/>
<accession>A0AAV7LIC9</accession>